<reference evidence="1" key="1">
    <citation type="submission" date="2021-02" db="EMBL/GenBank/DDBJ databases">
        <authorList>
            <person name="Nowell W R."/>
        </authorList>
    </citation>
    <scope>NUCLEOTIDE SEQUENCE</scope>
</reference>
<dbReference type="AlphaFoldDB" id="A0A814BQL3"/>
<comment type="caution">
    <text evidence="1">The sequence shown here is derived from an EMBL/GenBank/DDBJ whole genome shotgun (WGS) entry which is preliminary data.</text>
</comment>
<sequence length="134" mass="15710">MTKESETQRIKELRLAIAWNKFDLAQKDILTTKTIGSWTDAELDEELKHSIRTDKVRFADLLIEYGASFDRLQESMDKDELYQDLLSADTLPFWESDYTDGIQSLNQQIKSNRMRFYSLYLNISPDDMKKCPVS</sequence>
<accession>A0A814BQL3</accession>
<proteinExistence type="predicted"/>
<protein>
    <submittedName>
        <fullName evidence="1">Uncharacterized protein</fullName>
    </submittedName>
</protein>
<dbReference type="OrthoDB" id="6238217at2759"/>
<dbReference type="EMBL" id="CAJNOO010000400">
    <property type="protein sequence ID" value="CAF0932640.1"/>
    <property type="molecule type" value="Genomic_DNA"/>
</dbReference>
<name>A0A814BQL3_9BILA</name>
<dbReference type="Proteomes" id="UP000663882">
    <property type="component" value="Unassembled WGS sequence"/>
</dbReference>
<organism evidence="1 2">
    <name type="scientific">Rotaria sordida</name>
    <dbReference type="NCBI Taxonomy" id="392033"/>
    <lineage>
        <taxon>Eukaryota</taxon>
        <taxon>Metazoa</taxon>
        <taxon>Spiralia</taxon>
        <taxon>Gnathifera</taxon>
        <taxon>Rotifera</taxon>
        <taxon>Eurotatoria</taxon>
        <taxon>Bdelloidea</taxon>
        <taxon>Philodinida</taxon>
        <taxon>Philodinidae</taxon>
        <taxon>Rotaria</taxon>
    </lineage>
</organism>
<gene>
    <name evidence="1" type="ORF">RFH988_LOCUS10622</name>
</gene>
<evidence type="ECO:0000313" key="1">
    <source>
        <dbReference type="EMBL" id="CAF0932640.1"/>
    </source>
</evidence>
<evidence type="ECO:0000313" key="2">
    <source>
        <dbReference type="Proteomes" id="UP000663882"/>
    </source>
</evidence>